<organism evidence="1 2">
    <name type="scientific">Ramazzottius varieornatus</name>
    <name type="common">Water bear</name>
    <name type="synonym">Tardigrade</name>
    <dbReference type="NCBI Taxonomy" id="947166"/>
    <lineage>
        <taxon>Eukaryota</taxon>
        <taxon>Metazoa</taxon>
        <taxon>Ecdysozoa</taxon>
        <taxon>Tardigrada</taxon>
        <taxon>Eutardigrada</taxon>
        <taxon>Parachela</taxon>
        <taxon>Hypsibioidea</taxon>
        <taxon>Ramazzottiidae</taxon>
        <taxon>Ramazzottius</taxon>
    </lineage>
</organism>
<evidence type="ECO:0000313" key="2">
    <source>
        <dbReference type="Proteomes" id="UP000186922"/>
    </source>
</evidence>
<evidence type="ECO:0000313" key="1">
    <source>
        <dbReference type="EMBL" id="GAU94545.1"/>
    </source>
</evidence>
<gene>
    <name evidence="1" type="primary">RvY_06300-1</name>
    <name evidence="1" type="synonym">RvY_06300.1</name>
    <name evidence="1" type="ORF">RvY_06300</name>
</gene>
<protein>
    <submittedName>
        <fullName evidence="1">Uncharacterized protein</fullName>
    </submittedName>
</protein>
<proteinExistence type="predicted"/>
<sequence length="153" mass="17152">MSGREGLAFVEVEDPEDYTFEHIIYVKNSFDLKMKSLGPDGKPTSHGFVVQQLDQAYVAPKNLAKNEAAPLTEVCHGELLQTARQLAELHETNNFQSLSMFCKSDSAEHWLAGISGLLRVAPYHNARKRNLFFSSLAFILGCTKQTLYVKLCK</sequence>
<reference evidence="1 2" key="1">
    <citation type="journal article" date="2016" name="Nat. Commun.">
        <title>Extremotolerant tardigrade genome and improved radiotolerance of human cultured cells by tardigrade-unique protein.</title>
        <authorList>
            <person name="Hashimoto T."/>
            <person name="Horikawa D.D."/>
            <person name="Saito Y."/>
            <person name="Kuwahara H."/>
            <person name="Kozuka-Hata H."/>
            <person name="Shin-I T."/>
            <person name="Minakuchi Y."/>
            <person name="Ohishi K."/>
            <person name="Motoyama A."/>
            <person name="Aizu T."/>
            <person name="Enomoto A."/>
            <person name="Kondo K."/>
            <person name="Tanaka S."/>
            <person name="Hara Y."/>
            <person name="Koshikawa S."/>
            <person name="Sagara H."/>
            <person name="Miura T."/>
            <person name="Yokobori S."/>
            <person name="Miyagawa K."/>
            <person name="Suzuki Y."/>
            <person name="Kubo T."/>
            <person name="Oyama M."/>
            <person name="Kohara Y."/>
            <person name="Fujiyama A."/>
            <person name="Arakawa K."/>
            <person name="Katayama T."/>
            <person name="Toyoda A."/>
            <person name="Kunieda T."/>
        </authorList>
    </citation>
    <scope>NUCLEOTIDE SEQUENCE [LARGE SCALE GENOMIC DNA]</scope>
    <source>
        <strain evidence="1 2">YOKOZUNA-1</strain>
    </source>
</reference>
<accession>A0A1D1V1K7</accession>
<dbReference type="EMBL" id="BDGG01000002">
    <property type="protein sequence ID" value="GAU94545.1"/>
    <property type="molecule type" value="Genomic_DNA"/>
</dbReference>
<name>A0A1D1V1K7_RAMVA</name>
<dbReference type="Proteomes" id="UP000186922">
    <property type="component" value="Unassembled WGS sequence"/>
</dbReference>
<dbReference type="AlphaFoldDB" id="A0A1D1V1K7"/>
<keyword evidence="2" id="KW-1185">Reference proteome</keyword>
<comment type="caution">
    <text evidence="1">The sequence shown here is derived from an EMBL/GenBank/DDBJ whole genome shotgun (WGS) entry which is preliminary data.</text>
</comment>